<dbReference type="EMBL" id="LQQC01000014">
    <property type="protein sequence ID" value="KXZ57101.1"/>
    <property type="molecule type" value="Genomic_DNA"/>
</dbReference>
<sequence>MENERLVTDLVAAAGRFTRAVRRGTHGDEGWSAWRALAVIDQSERTTVGLLGQLYGCSQPAATKIAARLTSDGFITRRPDPDDARASLLEITDKGRQWLVSERTSAVQKMGSTVDDLTAEDVAALTRSVDLLNSMAAALVEDE</sequence>
<proteinExistence type="predicted"/>
<dbReference type="PANTHER" id="PTHR39515">
    <property type="entry name" value="CONSERVED PROTEIN"/>
    <property type="match status" value="1"/>
</dbReference>
<dbReference type="GO" id="GO:0003700">
    <property type="term" value="F:DNA-binding transcription factor activity"/>
    <property type="evidence" value="ECO:0007669"/>
    <property type="project" value="InterPro"/>
</dbReference>
<comment type="caution">
    <text evidence="2">The sequence shown here is derived from an EMBL/GenBank/DDBJ whole genome shotgun (WGS) entry which is preliminary data.</text>
</comment>
<dbReference type="Proteomes" id="UP000243589">
    <property type="component" value="Unassembled WGS sequence"/>
</dbReference>
<evidence type="ECO:0000259" key="1">
    <source>
        <dbReference type="PROSITE" id="PS50995"/>
    </source>
</evidence>
<keyword evidence="3" id="KW-1185">Reference proteome</keyword>
<dbReference type="InterPro" id="IPR000835">
    <property type="entry name" value="HTH_MarR-typ"/>
</dbReference>
<dbReference type="InterPro" id="IPR052526">
    <property type="entry name" value="HTH-type_Bedaq_tolerance"/>
</dbReference>
<dbReference type="PANTHER" id="PTHR39515:SF2">
    <property type="entry name" value="HTH-TYPE TRANSCRIPTIONAL REGULATOR RV0880"/>
    <property type="match status" value="1"/>
</dbReference>
<feature type="domain" description="HTH marR-type" evidence="1">
    <location>
        <begin position="3"/>
        <end position="134"/>
    </location>
</feature>
<organism evidence="2 3">
    <name type="scientific">Brevibacterium ravenspurgense</name>
    <dbReference type="NCBI Taxonomy" id="479117"/>
    <lineage>
        <taxon>Bacteria</taxon>
        <taxon>Bacillati</taxon>
        <taxon>Actinomycetota</taxon>
        <taxon>Actinomycetes</taxon>
        <taxon>Micrococcales</taxon>
        <taxon>Brevibacteriaceae</taxon>
        <taxon>Brevibacterium</taxon>
    </lineage>
</organism>
<dbReference type="RefSeq" id="WP_019174371.1">
    <property type="nucleotide sequence ID" value="NZ_JAKRCZ010000013.1"/>
</dbReference>
<dbReference type="InterPro" id="IPR036390">
    <property type="entry name" value="WH_DNA-bd_sf"/>
</dbReference>
<dbReference type="PROSITE" id="PS50995">
    <property type="entry name" value="HTH_MARR_2"/>
    <property type="match status" value="1"/>
</dbReference>
<dbReference type="Gene3D" id="1.10.10.10">
    <property type="entry name" value="Winged helix-like DNA-binding domain superfamily/Winged helix DNA-binding domain"/>
    <property type="match status" value="1"/>
</dbReference>
<reference evidence="2 3" key="1">
    <citation type="submission" date="2016-01" db="EMBL/GenBank/DDBJ databases">
        <title>Use of Whole Genome Sequencing to ascertain that Brevibacterium massiliense (Roux, Raoult 2009) is a later heterotypic synonym of Brevibacterium ravenspurgense (Mages 2008).</title>
        <authorList>
            <person name="Bernier A.-M."/>
            <person name="Burdz T."/>
            <person name="Huynh C."/>
            <person name="Pachecho A.L."/>
            <person name="Wiebe D."/>
            <person name="Bonner C."/>
            <person name="Bernard K."/>
        </authorList>
    </citation>
    <scope>NUCLEOTIDE SEQUENCE [LARGE SCALE GENOMIC DNA]</scope>
    <source>
        <strain evidence="2 3">CCUG56047</strain>
    </source>
</reference>
<evidence type="ECO:0000313" key="3">
    <source>
        <dbReference type="Proteomes" id="UP000243589"/>
    </source>
</evidence>
<protein>
    <submittedName>
        <fullName evidence="2">Transcriptional repressor MprA</fullName>
    </submittedName>
</protein>
<gene>
    <name evidence="2" type="ORF">Bravens_02058</name>
</gene>
<dbReference type="SUPFAM" id="SSF46785">
    <property type="entry name" value="Winged helix' DNA-binding domain"/>
    <property type="match status" value="1"/>
</dbReference>
<accession>A0A150H4W9</accession>
<evidence type="ECO:0000313" key="2">
    <source>
        <dbReference type="EMBL" id="KXZ57101.1"/>
    </source>
</evidence>
<dbReference type="SMART" id="SM00347">
    <property type="entry name" value="HTH_MARR"/>
    <property type="match status" value="1"/>
</dbReference>
<dbReference type="InterPro" id="IPR036388">
    <property type="entry name" value="WH-like_DNA-bd_sf"/>
</dbReference>
<dbReference type="PATRIC" id="fig|479117.4.peg.2044"/>
<name>A0A150H4W9_9MICO</name>
<dbReference type="Pfam" id="PF01047">
    <property type="entry name" value="MarR"/>
    <property type="match status" value="1"/>
</dbReference>
<dbReference type="AlphaFoldDB" id="A0A150H4W9"/>